<feature type="region of interest" description="Disordered" evidence="7">
    <location>
        <begin position="66"/>
        <end position="100"/>
    </location>
</feature>
<dbReference type="EMBL" id="KN642882">
    <property type="protein sequence ID" value="KHN44845.1"/>
    <property type="molecule type" value="Genomic_DNA"/>
</dbReference>
<name>A0A0B2SIJ7_GLYSO</name>
<sequence>MNSVTRRIDLTCKLLAPVVTGFIISFVSLKASALTLALWNTVSVWVEYWLFTSVYKGIPALGLSSQRRMERPSQSDQQRNNQTLEEDSLLSGTDGGSELADRKCSKKLSEKISEIPVCFGTLMIATLEWEGIPACYWNSKRNKCRN</sequence>
<dbReference type="Proteomes" id="UP000053555">
    <property type="component" value="Unassembled WGS sequence"/>
</dbReference>
<comment type="caution">
    <text evidence="6">Lacks conserved residue(s) required for the propagation of feature annotation.</text>
</comment>
<evidence type="ECO:0000313" key="8">
    <source>
        <dbReference type="EMBL" id="KHN44845.1"/>
    </source>
</evidence>
<keyword evidence="3 6" id="KW-0812">Transmembrane</keyword>
<keyword evidence="5 6" id="KW-0472">Membrane</keyword>
<evidence type="ECO:0000256" key="6">
    <source>
        <dbReference type="RuleBase" id="RU365065"/>
    </source>
</evidence>
<evidence type="ECO:0000256" key="5">
    <source>
        <dbReference type="ARBA" id="ARBA00023136"/>
    </source>
</evidence>
<dbReference type="GO" id="GO:0005381">
    <property type="term" value="F:iron ion transmembrane transporter activity"/>
    <property type="evidence" value="ECO:0007669"/>
    <property type="project" value="UniProtKB-UniRule"/>
</dbReference>
<comment type="subcellular location">
    <subcellularLocation>
        <location evidence="1 6">Membrane</location>
        <topology evidence="1 6">Multi-pass membrane protein</topology>
    </subcellularLocation>
</comment>
<feature type="transmembrane region" description="Helical" evidence="6">
    <location>
        <begin position="45"/>
        <end position="63"/>
    </location>
</feature>
<keyword evidence="4 6" id="KW-1133">Transmembrane helix</keyword>
<dbReference type="PANTHER" id="PTHR11660:SF57">
    <property type="entry name" value="SOLUTE CARRIER FAMILY 40 MEMBER"/>
    <property type="match status" value="1"/>
</dbReference>
<reference evidence="8" key="1">
    <citation type="submission" date="2014-07" db="EMBL/GenBank/DDBJ databases">
        <title>Identification of a novel salt tolerance gene in wild soybean by whole-genome sequencing.</title>
        <authorList>
            <person name="Lam H.-M."/>
            <person name="Qi X."/>
            <person name="Li M.-W."/>
            <person name="Liu X."/>
            <person name="Xie M."/>
            <person name="Ni M."/>
            <person name="Xu X."/>
        </authorList>
    </citation>
    <scope>NUCLEOTIDE SEQUENCE [LARGE SCALE GENOMIC DNA]</scope>
    <source>
        <tissue evidence="8">Root</tissue>
    </source>
</reference>
<accession>A0A0B2SIJ7</accession>
<evidence type="ECO:0000256" key="2">
    <source>
        <dbReference type="ARBA" id="ARBA00022448"/>
    </source>
</evidence>
<evidence type="ECO:0000256" key="4">
    <source>
        <dbReference type="ARBA" id="ARBA00022989"/>
    </source>
</evidence>
<gene>
    <name evidence="8" type="ORF">glysoja_024416</name>
</gene>
<dbReference type="InterPro" id="IPR009716">
    <property type="entry name" value="Ferroportin-1"/>
</dbReference>
<keyword evidence="2 6" id="KW-0813">Transport</keyword>
<dbReference type="AlphaFoldDB" id="A0A0B2SIJ7"/>
<evidence type="ECO:0000256" key="7">
    <source>
        <dbReference type="SAM" id="MobiDB-lite"/>
    </source>
</evidence>
<dbReference type="PANTHER" id="PTHR11660">
    <property type="entry name" value="SOLUTE CARRIER FAMILY 40 MEMBER"/>
    <property type="match status" value="1"/>
</dbReference>
<dbReference type="GO" id="GO:0016020">
    <property type="term" value="C:membrane"/>
    <property type="evidence" value="ECO:0007669"/>
    <property type="project" value="UniProtKB-SubCell"/>
</dbReference>
<evidence type="ECO:0000256" key="3">
    <source>
        <dbReference type="ARBA" id="ARBA00022692"/>
    </source>
</evidence>
<proteinExistence type="inferred from homology"/>
<protein>
    <recommendedName>
        <fullName evidence="6">Solute carrier family 40 member</fullName>
    </recommendedName>
</protein>
<organism evidence="8">
    <name type="scientific">Glycine soja</name>
    <name type="common">Wild soybean</name>
    <dbReference type="NCBI Taxonomy" id="3848"/>
    <lineage>
        <taxon>Eukaryota</taxon>
        <taxon>Viridiplantae</taxon>
        <taxon>Streptophyta</taxon>
        <taxon>Embryophyta</taxon>
        <taxon>Tracheophyta</taxon>
        <taxon>Spermatophyta</taxon>
        <taxon>Magnoliopsida</taxon>
        <taxon>eudicotyledons</taxon>
        <taxon>Gunneridae</taxon>
        <taxon>Pentapetalae</taxon>
        <taxon>rosids</taxon>
        <taxon>fabids</taxon>
        <taxon>Fabales</taxon>
        <taxon>Fabaceae</taxon>
        <taxon>Papilionoideae</taxon>
        <taxon>50 kb inversion clade</taxon>
        <taxon>NPAAA clade</taxon>
        <taxon>indigoferoid/millettioid clade</taxon>
        <taxon>Phaseoleae</taxon>
        <taxon>Glycine</taxon>
        <taxon>Glycine subgen. Soja</taxon>
    </lineage>
</organism>
<evidence type="ECO:0000256" key="1">
    <source>
        <dbReference type="ARBA" id="ARBA00004141"/>
    </source>
</evidence>
<feature type="compositionally biased region" description="Polar residues" evidence="7">
    <location>
        <begin position="74"/>
        <end position="83"/>
    </location>
</feature>
<feature type="transmembrane region" description="Helical" evidence="6">
    <location>
        <begin position="12"/>
        <end position="39"/>
    </location>
</feature>
<comment type="similarity">
    <text evidence="6">Belongs to the ferroportin (FP) (TC 2.A.100) family. SLC40A subfamily.</text>
</comment>
<comment type="function">
    <text evidence="6">May be involved in iron transport and iron homeostasis.</text>
</comment>
<dbReference type="Pfam" id="PF06963">
    <property type="entry name" value="FPN1"/>
    <property type="match status" value="1"/>
</dbReference>
<keyword evidence="6" id="KW-0406">Ion transport</keyword>